<dbReference type="PANTHER" id="PTHR30580">
    <property type="entry name" value="PRIMOSOMAL PROTEIN N"/>
    <property type="match status" value="1"/>
</dbReference>
<evidence type="ECO:0000256" key="2">
    <source>
        <dbReference type="ARBA" id="ARBA00022840"/>
    </source>
</evidence>
<dbReference type="PANTHER" id="PTHR30580:SF0">
    <property type="entry name" value="PRIMOSOMAL PROTEIN N"/>
    <property type="match status" value="1"/>
</dbReference>
<evidence type="ECO:0000313" key="4">
    <source>
        <dbReference type="EMBL" id="PIR85810.1"/>
    </source>
</evidence>
<dbReference type="GO" id="GO:0003677">
    <property type="term" value="F:DNA binding"/>
    <property type="evidence" value="ECO:0007669"/>
    <property type="project" value="UniProtKB-KW"/>
</dbReference>
<sequence>MYVIQVSPLLKGANLESLTYFSSVPYELGTLLRIPVRNSEVTGMVLSVKPVSAARTAVRAATFSLRRLPEQTGNASLSPLLIKTATALMDEVPASFGSILFSLLPPEVREGSEQYPFAPESTSEKNDATVSMITAVTEERWRTYKSRVREAFAHRGSVLFVSPTARAAASAAERLLPGIKDRAIIFSPALTAKSLRKAFQSVTDLSTSKLIITTPGYAFLDRHDITDIIIDESRSQHYRARTRPYLDYKQALIKMASIGGRNVLLGDLLHKAEDEYKRRAEEYMTEGEEQLRVAFPNTVKLLVAKDKATGDSAFELIAPESKAALTKTLKERKSAFVYAARRGLAPVVACGDCGHIFRCPHSGTPYSLFRTFKDGEEKRWFLSSVSGRRVKAADNCSECGSWRLKERGIGIQYIEEELKKHFPPEKIFIFDHSTASTARKAATIIGDFYEEKGAILIGTAMAIPYLEKPVSLGLVTSLDAARAVPTWRVDEDCLALLLTLRENVEEELIIQSRSEPDELMDYLRKGQINNFFNDELKLREEIGYPPFSHLIHLTMKGKEEAVKTLENEVGTLLSDFNFSFYSSPDSTTESTTRYALLRISNEKWPNKELMEVLRSLPLSVKVEVNPDRLV</sequence>
<name>A0A2H0UHG4_9BACT</name>
<accession>A0A2H0UHG4</accession>
<dbReference type="EMBL" id="PFBG01000025">
    <property type="protein sequence ID" value="PIR85810.1"/>
    <property type="molecule type" value="Genomic_DNA"/>
</dbReference>
<dbReference type="GO" id="GO:0005524">
    <property type="term" value="F:ATP binding"/>
    <property type="evidence" value="ECO:0007669"/>
    <property type="project" value="UniProtKB-KW"/>
</dbReference>
<evidence type="ECO:0000256" key="1">
    <source>
        <dbReference type="ARBA" id="ARBA00022741"/>
    </source>
</evidence>
<keyword evidence="2" id="KW-0067">ATP-binding</keyword>
<reference evidence="5" key="1">
    <citation type="submission" date="2017-09" db="EMBL/GenBank/DDBJ databases">
        <title>Depth-based differentiation of microbial function through sediment-hosted aquifers and enrichment of novel symbionts in the deep terrestrial subsurface.</title>
        <authorList>
            <person name="Probst A.J."/>
            <person name="Ladd B."/>
            <person name="Jarett J.K."/>
            <person name="Geller-Mcgrath D.E."/>
            <person name="Sieber C.M.K."/>
            <person name="Emerson J.B."/>
            <person name="Anantharaman K."/>
            <person name="Thomas B.C."/>
            <person name="Malmstrom R."/>
            <person name="Stieglmeier M."/>
            <person name="Klingl A."/>
            <person name="Woyke T."/>
            <person name="Ryan C.M."/>
            <person name="Banfield J.F."/>
        </authorList>
    </citation>
    <scope>NUCLEOTIDE SEQUENCE [LARGE SCALE GENOMIC DNA]</scope>
</reference>
<dbReference type="GO" id="GO:0006302">
    <property type="term" value="P:double-strand break repair"/>
    <property type="evidence" value="ECO:0007669"/>
    <property type="project" value="TreeGrafter"/>
</dbReference>
<keyword evidence="3" id="KW-0238">DNA-binding</keyword>
<organism evidence="4 5">
    <name type="scientific">Candidatus Kaiserbacteria bacterium CG10_big_fil_rev_8_21_14_0_10_44_10</name>
    <dbReference type="NCBI Taxonomy" id="1974606"/>
    <lineage>
        <taxon>Bacteria</taxon>
        <taxon>Candidatus Kaiseribacteriota</taxon>
    </lineage>
</organism>
<dbReference type="Proteomes" id="UP000229612">
    <property type="component" value="Unassembled WGS sequence"/>
</dbReference>
<proteinExistence type="predicted"/>
<keyword evidence="1" id="KW-0547">Nucleotide-binding</keyword>
<dbReference type="GO" id="GO:0006270">
    <property type="term" value="P:DNA replication initiation"/>
    <property type="evidence" value="ECO:0007669"/>
    <property type="project" value="TreeGrafter"/>
</dbReference>
<dbReference type="AlphaFoldDB" id="A0A2H0UHG4"/>
<dbReference type="InterPro" id="IPR027417">
    <property type="entry name" value="P-loop_NTPase"/>
</dbReference>
<dbReference type="InterPro" id="IPR042115">
    <property type="entry name" value="PriA_3primeBD_sf"/>
</dbReference>
<dbReference type="GO" id="GO:0006310">
    <property type="term" value="P:DNA recombination"/>
    <property type="evidence" value="ECO:0007669"/>
    <property type="project" value="TreeGrafter"/>
</dbReference>
<evidence type="ECO:0000313" key="5">
    <source>
        <dbReference type="Proteomes" id="UP000229612"/>
    </source>
</evidence>
<comment type="caution">
    <text evidence="4">The sequence shown here is derived from an EMBL/GenBank/DDBJ whole genome shotgun (WGS) entry which is preliminary data.</text>
</comment>
<evidence type="ECO:0008006" key="6">
    <source>
        <dbReference type="Google" id="ProtNLM"/>
    </source>
</evidence>
<dbReference type="Gene3D" id="3.40.50.300">
    <property type="entry name" value="P-loop containing nucleotide triphosphate hydrolases"/>
    <property type="match status" value="1"/>
</dbReference>
<protein>
    <recommendedName>
        <fullName evidence="6">Primosomal protein N' 3' DNA-binding domain-containing protein</fullName>
    </recommendedName>
</protein>
<dbReference type="Gene3D" id="3.40.1440.60">
    <property type="entry name" value="PriA, 3(prime) DNA-binding domain"/>
    <property type="match status" value="1"/>
</dbReference>
<evidence type="ECO:0000256" key="3">
    <source>
        <dbReference type="ARBA" id="ARBA00023125"/>
    </source>
</evidence>
<dbReference type="GO" id="GO:0043138">
    <property type="term" value="F:3'-5' DNA helicase activity"/>
    <property type="evidence" value="ECO:0007669"/>
    <property type="project" value="TreeGrafter"/>
</dbReference>
<gene>
    <name evidence="4" type="ORF">COU14_02305</name>
</gene>